<name>A0ABQ1WKR2_9BACT</name>
<evidence type="ECO:0000313" key="9">
    <source>
        <dbReference type="Proteomes" id="UP000601361"/>
    </source>
</evidence>
<dbReference type="PANTHER" id="PTHR10491:SF4">
    <property type="entry name" value="METHIONINE ADENOSYLTRANSFERASE 2 SUBUNIT BETA"/>
    <property type="match status" value="1"/>
</dbReference>
<dbReference type="CDD" id="cd05254">
    <property type="entry name" value="dTDP_HR_like_SDR_e"/>
    <property type="match status" value="1"/>
</dbReference>
<dbReference type="EMBL" id="BMGS01000001">
    <property type="protein sequence ID" value="GGG30913.1"/>
    <property type="molecule type" value="Genomic_DNA"/>
</dbReference>
<evidence type="ECO:0000313" key="8">
    <source>
        <dbReference type="EMBL" id="GGG30913.1"/>
    </source>
</evidence>
<dbReference type="InterPro" id="IPR029903">
    <property type="entry name" value="RmlD-like-bd"/>
</dbReference>
<evidence type="ECO:0000256" key="5">
    <source>
        <dbReference type="ARBA" id="ARBA00048200"/>
    </source>
</evidence>
<keyword evidence="6" id="KW-0521">NADP</keyword>
<gene>
    <name evidence="8" type="ORF">GCM10011378_04400</name>
</gene>
<comment type="caution">
    <text evidence="8">The sequence shown here is derived from an EMBL/GenBank/DDBJ whole genome shotgun (WGS) entry which is preliminary data.</text>
</comment>
<comment type="similarity">
    <text evidence="2 6">Belongs to the dTDP-4-dehydrorhamnose reductase family.</text>
</comment>
<dbReference type="PANTHER" id="PTHR10491">
    <property type="entry name" value="DTDP-4-DEHYDRORHAMNOSE REDUCTASE"/>
    <property type="match status" value="1"/>
</dbReference>
<evidence type="ECO:0000256" key="6">
    <source>
        <dbReference type="RuleBase" id="RU364082"/>
    </source>
</evidence>
<proteinExistence type="inferred from homology"/>
<dbReference type="InterPro" id="IPR005913">
    <property type="entry name" value="dTDP_dehydrorham_reduct"/>
</dbReference>
<dbReference type="Proteomes" id="UP000601361">
    <property type="component" value="Unassembled WGS sequence"/>
</dbReference>
<evidence type="ECO:0000259" key="7">
    <source>
        <dbReference type="Pfam" id="PF04321"/>
    </source>
</evidence>
<keyword evidence="9" id="KW-1185">Reference proteome</keyword>
<dbReference type="Pfam" id="PF04321">
    <property type="entry name" value="RmlD_sub_bind"/>
    <property type="match status" value="1"/>
</dbReference>
<evidence type="ECO:0000256" key="1">
    <source>
        <dbReference type="ARBA" id="ARBA00004781"/>
    </source>
</evidence>
<keyword evidence="6" id="KW-0560">Oxidoreductase</keyword>
<comment type="catalytic activity">
    <reaction evidence="5">
        <text>dTDP-beta-L-rhamnose + NADP(+) = dTDP-4-dehydro-beta-L-rhamnose + NADPH + H(+)</text>
        <dbReference type="Rhea" id="RHEA:21796"/>
        <dbReference type="ChEBI" id="CHEBI:15378"/>
        <dbReference type="ChEBI" id="CHEBI:57510"/>
        <dbReference type="ChEBI" id="CHEBI:57783"/>
        <dbReference type="ChEBI" id="CHEBI:58349"/>
        <dbReference type="ChEBI" id="CHEBI:62830"/>
        <dbReference type="EC" id="1.1.1.133"/>
    </reaction>
</comment>
<protein>
    <recommendedName>
        <fullName evidence="4 6">dTDP-4-dehydrorhamnose reductase</fullName>
        <ecNumber evidence="3 6">1.1.1.133</ecNumber>
    </recommendedName>
</protein>
<reference evidence="9" key="1">
    <citation type="journal article" date="2019" name="Int. J. Syst. Evol. Microbiol.">
        <title>The Global Catalogue of Microorganisms (GCM) 10K type strain sequencing project: providing services to taxonomists for standard genome sequencing and annotation.</title>
        <authorList>
            <consortium name="The Broad Institute Genomics Platform"/>
            <consortium name="The Broad Institute Genome Sequencing Center for Infectious Disease"/>
            <person name="Wu L."/>
            <person name="Ma J."/>
        </authorList>
    </citation>
    <scope>NUCLEOTIDE SEQUENCE [LARGE SCALE GENOMIC DNA]</scope>
    <source>
        <strain evidence="9">CGMCC 1.12990</strain>
    </source>
</reference>
<comment type="function">
    <text evidence="6">Catalyzes the reduction of dTDP-6-deoxy-L-lyxo-4-hexulose to yield dTDP-L-rhamnose.</text>
</comment>
<feature type="domain" description="RmlD-like substrate binding" evidence="7">
    <location>
        <begin position="1"/>
        <end position="295"/>
    </location>
</feature>
<dbReference type="Gene3D" id="3.40.50.720">
    <property type="entry name" value="NAD(P)-binding Rossmann-like Domain"/>
    <property type="match status" value="1"/>
</dbReference>
<dbReference type="EC" id="1.1.1.133" evidence="3 6"/>
<accession>A0ABQ1WKR2</accession>
<dbReference type="InterPro" id="IPR036291">
    <property type="entry name" value="NAD(P)-bd_dom_sf"/>
</dbReference>
<dbReference type="RefSeq" id="WP_188556167.1">
    <property type="nucleotide sequence ID" value="NZ_BMGS01000001.1"/>
</dbReference>
<sequence>MKILITGSNGLLGQKLVELLQQQPGVEVIATSRGANKLATVYPQVRFAPLDVTVREQVLTVLEREKPTHIIHTAALTNVDECELHQAACWALNVTAVAHLVEACEQHQVHLVHVSTDFVFSGAEGPLAEDAEPAPVNFYGESKLAAEQLVQACRTPWAILRTALVYGVAHEYGRTNIVLWVRDSLRAGKEIKVVNDQFRTPTLAEDLAQGCWLTAKLRATGIYHISSRELFTPYQLAQQVAAFYQLDAGLLVKVDASTFSQPATRPLRTGFIITKAEQQLGFRPHTFREGIALLARQTEPAA</sequence>
<organism evidence="8 9">
    <name type="scientific">Hymenobacter glacieicola</name>
    <dbReference type="NCBI Taxonomy" id="1562124"/>
    <lineage>
        <taxon>Bacteria</taxon>
        <taxon>Pseudomonadati</taxon>
        <taxon>Bacteroidota</taxon>
        <taxon>Cytophagia</taxon>
        <taxon>Cytophagales</taxon>
        <taxon>Hymenobacteraceae</taxon>
        <taxon>Hymenobacter</taxon>
    </lineage>
</organism>
<comment type="pathway">
    <text evidence="1 6">Carbohydrate biosynthesis; dTDP-L-rhamnose biosynthesis.</text>
</comment>
<evidence type="ECO:0000256" key="4">
    <source>
        <dbReference type="ARBA" id="ARBA00017099"/>
    </source>
</evidence>
<evidence type="ECO:0000256" key="3">
    <source>
        <dbReference type="ARBA" id="ARBA00012929"/>
    </source>
</evidence>
<evidence type="ECO:0000256" key="2">
    <source>
        <dbReference type="ARBA" id="ARBA00010944"/>
    </source>
</evidence>
<dbReference type="SUPFAM" id="SSF51735">
    <property type="entry name" value="NAD(P)-binding Rossmann-fold domains"/>
    <property type="match status" value="1"/>
</dbReference>